<name>A0A8J3XYC1_9ACTN</name>
<evidence type="ECO:0008006" key="3">
    <source>
        <dbReference type="Google" id="ProtNLM"/>
    </source>
</evidence>
<accession>A0A8J3XYC1</accession>
<proteinExistence type="predicted"/>
<comment type="caution">
    <text evidence="1">The sequence shown here is derived from an EMBL/GenBank/DDBJ whole genome shotgun (WGS) entry which is preliminary data.</text>
</comment>
<sequence length="318" mass="35283">MEQPLPPDGVHDYRDRYAGLPVVEFSGLGDDAELPDPGAVVWRFSTESYGEEQGAWAAIFTRFLERVDTTAVRAVVVGCWENPYEESAETVIRLLADNAARFPELRALFLGAIVSEECEISWIVQADVTPLLEAFPLLERLEVRGGAQLRLRAVRHEGLRMLRFESGGLPAEVVRAVGQCDLPNLEHLDLWLGVEEYGGQATVDDLEPILTGERLPRVTHLGLQDSEIEDEIATAVGSAPVVARLQTLSLSMGVLTDRGAEALLTGQPLTHLRRLDLHHHFLTETMMKRMEEALPGVDVDLGEQESPEDDWRFVAVDE</sequence>
<keyword evidence="2" id="KW-1185">Reference proteome</keyword>
<evidence type="ECO:0000313" key="1">
    <source>
        <dbReference type="EMBL" id="GII57170.1"/>
    </source>
</evidence>
<dbReference type="EMBL" id="BOOR01000046">
    <property type="protein sequence ID" value="GII57170.1"/>
    <property type="molecule type" value="Genomic_DNA"/>
</dbReference>
<dbReference type="AlphaFoldDB" id="A0A8J3XYC1"/>
<protein>
    <recommendedName>
        <fullName evidence="3">Cytoplasmic protein</fullName>
    </recommendedName>
</protein>
<dbReference type="NCBIfam" id="NF038076">
    <property type="entry name" value="fam_STM4015"/>
    <property type="match status" value="1"/>
</dbReference>
<dbReference type="Proteomes" id="UP000605992">
    <property type="component" value="Unassembled WGS sequence"/>
</dbReference>
<organism evidence="1 2">
    <name type="scientific">Planotetraspora thailandica</name>
    <dbReference type="NCBI Taxonomy" id="487172"/>
    <lineage>
        <taxon>Bacteria</taxon>
        <taxon>Bacillati</taxon>
        <taxon>Actinomycetota</taxon>
        <taxon>Actinomycetes</taxon>
        <taxon>Streptosporangiales</taxon>
        <taxon>Streptosporangiaceae</taxon>
        <taxon>Planotetraspora</taxon>
    </lineage>
</organism>
<dbReference type="InterPro" id="IPR047722">
    <property type="entry name" value="STM4015-like"/>
</dbReference>
<dbReference type="Gene3D" id="3.80.10.10">
    <property type="entry name" value="Ribonuclease Inhibitor"/>
    <property type="match status" value="1"/>
</dbReference>
<reference evidence="1" key="1">
    <citation type="submission" date="2021-01" db="EMBL/GenBank/DDBJ databases">
        <title>Whole genome shotgun sequence of Planotetraspora thailandica NBRC 104271.</title>
        <authorList>
            <person name="Komaki H."/>
            <person name="Tamura T."/>
        </authorList>
    </citation>
    <scope>NUCLEOTIDE SEQUENCE</scope>
    <source>
        <strain evidence="1">NBRC 104271</strain>
    </source>
</reference>
<dbReference type="InterPro" id="IPR032675">
    <property type="entry name" value="LRR_dom_sf"/>
</dbReference>
<dbReference type="SUPFAM" id="SSF52047">
    <property type="entry name" value="RNI-like"/>
    <property type="match status" value="1"/>
</dbReference>
<evidence type="ECO:0000313" key="2">
    <source>
        <dbReference type="Proteomes" id="UP000605992"/>
    </source>
</evidence>
<gene>
    <name evidence="1" type="ORF">Pth03_55590</name>
</gene>
<dbReference type="RefSeq" id="WP_203947304.1">
    <property type="nucleotide sequence ID" value="NZ_BOOR01000046.1"/>
</dbReference>